<dbReference type="AlphaFoldDB" id="A0A9W8TNZ8"/>
<dbReference type="Gene3D" id="3.30.70.2450">
    <property type="match status" value="1"/>
</dbReference>
<dbReference type="GO" id="GO:0016709">
    <property type="term" value="F:oxidoreductase activity, acting on paired donors, with incorporation or reduction of molecular oxygen, NAD(P)H as one donor, and incorporation of one atom of oxygen"/>
    <property type="evidence" value="ECO:0007669"/>
    <property type="project" value="UniProtKB-ARBA"/>
</dbReference>
<evidence type="ECO:0000256" key="1">
    <source>
        <dbReference type="ARBA" id="ARBA00001974"/>
    </source>
</evidence>
<evidence type="ECO:0000256" key="5">
    <source>
        <dbReference type="ARBA" id="ARBA00023002"/>
    </source>
</evidence>
<dbReference type="VEuPathDB" id="FungiDB:F4678DRAFT_313798"/>
<reference evidence="7" key="1">
    <citation type="submission" date="2022-07" db="EMBL/GenBank/DDBJ databases">
        <title>Genome Sequence of Xylaria arbuscula.</title>
        <authorList>
            <person name="Buettner E."/>
        </authorList>
    </citation>
    <scope>NUCLEOTIDE SEQUENCE</scope>
    <source>
        <strain evidence="7">VT107</strain>
    </source>
</reference>
<evidence type="ECO:0000313" key="8">
    <source>
        <dbReference type="Proteomes" id="UP001148614"/>
    </source>
</evidence>
<protein>
    <recommendedName>
        <fullName evidence="6">FAD-binding domain-containing protein</fullName>
    </recommendedName>
</protein>
<dbReference type="InterPro" id="IPR036188">
    <property type="entry name" value="FAD/NAD-bd_sf"/>
</dbReference>
<keyword evidence="5" id="KW-0560">Oxidoreductase</keyword>
<evidence type="ECO:0000256" key="3">
    <source>
        <dbReference type="ARBA" id="ARBA00022630"/>
    </source>
</evidence>
<keyword evidence="3" id="KW-0285">Flavoprotein</keyword>
<keyword evidence="8" id="KW-1185">Reference proteome</keyword>
<dbReference type="PANTHER" id="PTHR43004">
    <property type="entry name" value="TRK SYSTEM POTASSIUM UPTAKE PROTEIN"/>
    <property type="match status" value="1"/>
</dbReference>
<feature type="domain" description="FAD-binding" evidence="6">
    <location>
        <begin position="4"/>
        <end position="344"/>
    </location>
</feature>
<accession>A0A9W8TNZ8</accession>
<evidence type="ECO:0000256" key="4">
    <source>
        <dbReference type="ARBA" id="ARBA00022827"/>
    </source>
</evidence>
<dbReference type="Proteomes" id="UP001148614">
    <property type="component" value="Unassembled WGS sequence"/>
</dbReference>
<comment type="cofactor">
    <cofactor evidence="1">
        <name>FAD</name>
        <dbReference type="ChEBI" id="CHEBI:57692"/>
    </cofactor>
</comment>
<dbReference type="Gene3D" id="3.40.30.120">
    <property type="match status" value="1"/>
</dbReference>
<evidence type="ECO:0000259" key="6">
    <source>
        <dbReference type="Pfam" id="PF01494"/>
    </source>
</evidence>
<evidence type="ECO:0000256" key="2">
    <source>
        <dbReference type="ARBA" id="ARBA00005179"/>
    </source>
</evidence>
<dbReference type="PRINTS" id="PR00420">
    <property type="entry name" value="RNGMNOXGNASE"/>
</dbReference>
<dbReference type="InterPro" id="IPR002938">
    <property type="entry name" value="FAD-bd"/>
</dbReference>
<dbReference type="Gene3D" id="3.50.50.60">
    <property type="entry name" value="FAD/NAD(P)-binding domain"/>
    <property type="match status" value="1"/>
</dbReference>
<dbReference type="EMBL" id="JANPWZ010000490">
    <property type="protein sequence ID" value="KAJ3576213.1"/>
    <property type="molecule type" value="Genomic_DNA"/>
</dbReference>
<keyword evidence="4" id="KW-0274">FAD</keyword>
<dbReference type="PANTHER" id="PTHR43004:SF19">
    <property type="entry name" value="BINDING MONOOXYGENASE, PUTATIVE (JCVI)-RELATED"/>
    <property type="match status" value="1"/>
</dbReference>
<dbReference type="GO" id="GO:0071949">
    <property type="term" value="F:FAD binding"/>
    <property type="evidence" value="ECO:0007669"/>
    <property type="project" value="InterPro"/>
</dbReference>
<gene>
    <name evidence="7" type="ORF">NPX13_g3780</name>
</gene>
<dbReference type="SUPFAM" id="SSF51905">
    <property type="entry name" value="FAD/NAD(P)-binding domain"/>
    <property type="match status" value="1"/>
</dbReference>
<dbReference type="Pfam" id="PF01494">
    <property type="entry name" value="FAD_binding_3"/>
    <property type="match status" value="1"/>
</dbReference>
<proteinExistence type="predicted"/>
<name>A0A9W8TNZ8_9PEZI</name>
<dbReference type="InterPro" id="IPR050641">
    <property type="entry name" value="RIFMO-like"/>
</dbReference>
<comment type="pathway">
    <text evidence="2">Secondary metabolite biosynthesis.</text>
</comment>
<sequence>MPSDVDILIVGAGPTGMTLALELVAQKVSFRIVDKALQRSPYSRALVVQPRTLELFNRHGTQDAEELAALGKTAFAMSMCVSGKKLANINVNDALLPGTKFPSSMTITQDETEHWLERMLAKHGVKIEMGIEVKNIVQDSDGVNVKLSPRDGADETVRAKYVVGADGAHSAVRHASSLTFDGDAYPQEFICADTFMETSMPQGQAYMCLGNGVMVVLPLKDGRVRLVVSRPGQDTSRDPKLEDFEEFMQEIFPGGGSLHDASWVTRFRLHHRGVNNYRDGRLFVAGDAAHIHSPAGGQGMNTGIGDAINLGWKIGAVLRGEKPDSFLDTYNTERHRIGQHLLQTTDKAFTYVTSTNPIFLFFRNLILPWIIPLATRNKASIMERFGFISQLRIRYRHSDIVATANGFNGPIKGGDRAVDGKIIAPEGEKWMLDLLTPNNHHLILFSGSGPNQASEGELNRAETRFLEETKTAVKVHTIFSGGQRGQAGYVDLDAGLHKAFGFTDAGYVLVRPDAYIAHIGHLTTLEEAKKWL</sequence>
<comment type="caution">
    <text evidence="7">The sequence shown here is derived from an EMBL/GenBank/DDBJ whole genome shotgun (WGS) entry which is preliminary data.</text>
</comment>
<evidence type="ECO:0000313" key="7">
    <source>
        <dbReference type="EMBL" id="KAJ3576213.1"/>
    </source>
</evidence>
<organism evidence="7 8">
    <name type="scientific">Xylaria arbuscula</name>
    <dbReference type="NCBI Taxonomy" id="114810"/>
    <lineage>
        <taxon>Eukaryota</taxon>
        <taxon>Fungi</taxon>
        <taxon>Dikarya</taxon>
        <taxon>Ascomycota</taxon>
        <taxon>Pezizomycotina</taxon>
        <taxon>Sordariomycetes</taxon>
        <taxon>Xylariomycetidae</taxon>
        <taxon>Xylariales</taxon>
        <taxon>Xylariaceae</taxon>
        <taxon>Xylaria</taxon>
    </lineage>
</organism>